<dbReference type="RefSeq" id="WP_022064228.1">
    <property type="nucleotide sequence ID" value="NZ_JRGF01000004.1"/>
</dbReference>
<comment type="caution">
    <text evidence="4">The sequence shown here is derived from an EMBL/GenBank/DDBJ whole genome shotgun (WGS) entry which is preliminary data.</text>
</comment>
<dbReference type="InterPro" id="IPR001789">
    <property type="entry name" value="Sig_transdc_resp-reg_receiver"/>
</dbReference>
<dbReference type="InterPro" id="IPR046947">
    <property type="entry name" value="LytR-like"/>
</dbReference>
<keyword evidence="5" id="KW-1185">Reference proteome</keyword>
<evidence type="ECO:0000256" key="1">
    <source>
        <dbReference type="PROSITE-ProRule" id="PRU00169"/>
    </source>
</evidence>
<dbReference type="Pfam" id="PF04397">
    <property type="entry name" value="LytTR"/>
    <property type="match status" value="1"/>
</dbReference>
<dbReference type="InterPro" id="IPR007492">
    <property type="entry name" value="LytTR_DNA-bd_dom"/>
</dbReference>
<dbReference type="InterPro" id="IPR011006">
    <property type="entry name" value="CheY-like_superfamily"/>
</dbReference>
<accession>A0ABR4YJY7</accession>
<dbReference type="PROSITE" id="PS50930">
    <property type="entry name" value="HTH_LYTTR"/>
    <property type="match status" value="1"/>
</dbReference>
<protein>
    <submittedName>
        <fullName evidence="4">Chemotaxis protein CheY</fullName>
    </submittedName>
</protein>
<feature type="domain" description="Response regulatory" evidence="2">
    <location>
        <begin position="2"/>
        <end position="115"/>
    </location>
</feature>
<dbReference type="EMBL" id="JRGF01000004">
    <property type="protein sequence ID" value="KHE42371.1"/>
    <property type="molecule type" value="Genomic_DNA"/>
</dbReference>
<evidence type="ECO:0000259" key="2">
    <source>
        <dbReference type="PROSITE" id="PS50110"/>
    </source>
</evidence>
<feature type="domain" description="HTH LytTR-type" evidence="3">
    <location>
        <begin position="142"/>
        <end position="249"/>
    </location>
</feature>
<evidence type="ECO:0000313" key="4">
    <source>
        <dbReference type="EMBL" id="KHE42371.1"/>
    </source>
</evidence>
<evidence type="ECO:0000313" key="5">
    <source>
        <dbReference type="Proteomes" id="UP000030889"/>
    </source>
</evidence>
<proteinExistence type="predicted"/>
<keyword evidence="1" id="KW-0597">Phosphoprotein</keyword>
<dbReference type="SMART" id="SM00448">
    <property type="entry name" value="REC"/>
    <property type="match status" value="1"/>
</dbReference>
<dbReference type="Proteomes" id="UP000030889">
    <property type="component" value="Unassembled WGS sequence"/>
</dbReference>
<sequence length="251" mass="28588">MRVVIVEDETAAAVNLVSLLRQTFPRMEVVAQLESVTDTVEWFSENEAPELVFMDIHLADGSAFSVFEKAEITCPVVFTTAYDQYALDAFRVNSIDYLLKPIKESDLRRAVEKLEHLTRAGMGEYSRRIGELVRSQRGAQAFLVYVKDRIIPLKTEDIAYLYSSNEKVAVCTLKGEHFPFDRTLDAVMAQLPEEGFFRANRQFVISREAIADISVWFGNRLSVNLSVEVPEKVVISKARVPEFKRWISGIR</sequence>
<gene>
    <name evidence="4" type="ORF">LG35_03785</name>
</gene>
<dbReference type="SMART" id="SM00850">
    <property type="entry name" value="LytTR"/>
    <property type="match status" value="1"/>
</dbReference>
<dbReference type="PANTHER" id="PTHR37299">
    <property type="entry name" value="TRANSCRIPTIONAL REGULATOR-RELATED"/>
    <property type="match status" value="1"/>
</dbReference>
<feature type="modified residue" description="4-aspartylphosphate" evidence="1">
    <location>
        <position position="55"/>
    </location>
</feature>
<dbReference type="Gene3D" id="3.40.50.2300">
    <property type="match status" value="1"/>
</dbReference>
<dbReference type="SUPFAM" id="SSF52172">
    <property type="entry name" value="CheY-like"/>
    <property type="match status" value="1"/>
</dbReference>
<reference evidence="4 5" key="1">
    <citation type="submission" date="2014-09" db="EMBL/GenBank/DDBJ databases">
        <title>Alistipes sp. 627, sp. nov., a novel member of the family Rikenellaceae isolated from human faeces.</title>
        <authorList>
            <person name="Shkoporov A.N."/>
            <person name="Chaplin A.V."/>
            <person name="Motuzova O.V."/>
            <person name="Kafarskaia L.I."/>
            <person name="Khokhlova E.V."/>
            <person name="Efimov B.A."/>
        </authorList>
    </citation>
    <scope>NUCLEOTIDE SEQUENCE [LARGE SCALE GENOMIC DNA]</scope>
    <source>
        <strain evidence="4 5">627</strain>
    </source>
</reference>
<organism evidence="4 5">
    <name type="scientific">Alistipes inops</name>
    <dbReference type="NCBI Taxonomy" id="1501391"/>
    <lineage>
        <taxon>Bacteria</taxon>
        <taxon>Pseudomonadati</taxon>
        <taxon>Bacteroidota</taxon>
        <taxon>Bacteroidia</taxon>
        <taxon>Bacteroidales</taxon>
        <taxon>Rikenellaceae</taxon>
        <taxon>Alistipes</taxon>
    </lineage>
</organism>
<evidence type="ECO:0000259" key="3">
    <source>
        <dbReference type="PROSITE" id="PS50930"/>
    </source>
</evidence>
<name>A0ABR4YJY7_9BACT</name>
<dbReference type="PANTHER" id="PTHR37299:SF1">
    <property type="entry name" value="STAGE 0 SPORULATION PROTEIN A HOMOLOG"/>
    <property type="match status" value="1"/>
</dbReference>
<dbReference type="Gene3D" id="2.40.50.1020">
    <property type="entry name" value="LytTr DNA-binding domain"/>
    <property type="match status" value="1"/>
</dbReference>
<dbReference type="PROSITE" id="PS50110">
    <property type="entry name" value="RESPONSE_REGULATORY"/>
    <property type="match status" value="1"/>
</dbReference>
<dbReference type="Pfam" id="PF00072">
    <property type="entry name" value="Response_reg"/>
    <property type="match status" value="1"/>
</dbReference>